<dbReference type="Proteomes" id="UP000248395">
    <property type="component" value="Unassembled WGS sequence"/>
</dbReference>
<dbReference type="PANTHER" id="PTHR40252">
    <property type="entry name" value="BLR0328 PROTEIN"/>
    <property type="match status" value="1"/>
</dbReference>
<reference evidence="3 4" key="1">
    <citation type="submission" date="2018-05" db="EMBL/GenBank/DDBJ databases">
        <title>Genomic Encyclopedia of Type Strains, Phase IV (KMG-IV): sequencing the most valuable type-strain genomes for metagenomic binning, comparative biology and taxonomic classification.</title>
        <authorList>
            <person name="Goeker M."/>
        </authorList>
    </citation>
    <scope>NUCLEOTIDE SEQUENCE [LARGE SCALE GENOMIC DNA]</scope>
    <source>
        <strain evidence="3 4">DSM 25134</strain>
    </source>
</reference>
<dbReference type="AlphaFoldDB" id="A0A318IXZ8"/>
<dbReference type="InterPro" id="IPR013702">
    <property type="entry name" value="FIST_domain_N"/>
</dbReference>
<dbReference type="SMART" id="SM00897">
    <property type="entry name" value="FIST"/>
    <property type="match status" value="1"/>
</dbReference>
<evidence type="ECO:0000259" key="1">
    <source>
        <dbReference type="SMART" id="SM00897"/>
    </source>
</evidence>
<dbReference type="InterPro" id="IPR019494">
    <property type="entry name" value="FIST_C"/>
</dbReference>
<evidence type="ECO:0000313" key="3">
    <source>
        <dbReference type="EMBL" id="PXX40074.1"/>
    </source>
</evidence>
<dbReference type="RefSeq" id="WP_110313813.1">
    <property type="nucleotide sequence ID" value="NZ_QJKC01000028.1"/>
</dbReference>
<protein>
    <recommendedName>
        <fullName evidence="5">Histidine kinase</fullName>
    </recommendedName>
</protein>
<gene>
    <name evidence="3" type="ORF">DFR38_12814</name>
</gene>
<comment type="caution">
    <text evidence="3">The sequence shown here is derived from an EMBL/GenBank/DDBJ whole genome shotgun (WGS) entry which is preliminary data.</text>
</comment>
<proteinExistence type="predicted"/>
<keyword evidence="4" id="KW-1185">Reference proteome</keyword>
<name>A0A318IXZ8_9NEIS</name>
<feature type="domain" description="FIST C-domain" evidence="2">
    <location>
        <begin position="219"/>
        <end position="359"/>
    </location>
</feature>
<evidence type="ECO:0008006" key="5">
    <source>
        <dbReference type="Google" id="ProtNLM"/>
    </source>
</evidence>
<feature type="domain" description="FIST" evidence="1">
    <location>
        <begin position="25"/>
        <end position="218"/>
    </location>
</feature>
<organism evidence="3 4">
    <name type="scientific">Aquitalea magnusonii</name>
    <dbReference type="NCBI Taxonomy" id="332411"/>
    <lineage>
        <taxon>Bacteria</taxon>
        <taxon>Pseudomonadati</taxon>
        <taxon>Pseudomonadota</taxon>
        <taxon>Betaproteobacteria</taxon>
        <taxon>Neisseriales</taxon>
        <taxon>Chromobacteriaceae</taxon>
        <taxon>Aquitalea</taxon>
    </lineage>
</organism>
<accession>A0A318IXZ8</accession>
<dbReference type="EMBL" id="QJKC01000028">
    <property type="protein sequence ID" value="PXX40074.1"/>
    <property type="molecule type" value="Genomic_DNA"/>
</dbReference>
<dbReference type="SMART" id="SM01204">
    <property type="entry name" value="FIST_C"/>
    <property type="match status" value="1"/>
</dbReference>
<dbReference type="Pfam" id="PF10442">
    <property type="entry name" value="FIST_C"/>
    <property type="match status" value="1"/>
</dbReference>
<evidence type="ECO:0000313" key="4">
    <source>
        <dbReference type="Proteomes" id="UP000248395"/>
    </source>
</evidence>
<dbReference type="OrthoDB" id="9770435at2"/>
<evidence type="ECO:0000259" key="2">
    <source>
        <dbReference type="SMART" id="SM01204"/>
    </source>
</evidence>
<dbReference type="PANTHER" id="PTHR40252:SF2">
    <property type="entry name" value="BLR0328 PROTEIN"/>
    <property type="match status" value="1"/>
</dbReference>
<sequence length="385" mass="40383">MRIRQLCLPDSRPTTERLLPLRAIDPQLLLVFGSLAFFADDQALATLQAAFPDSLLLGCSTAGEISSHGVDDHSTVLTAIHFAHTRVQPAATPLHDMADSGAAGARLARQLAADDLQMVLVLGQGVAINGSALLQGISSVLGTGLPVVGGLAGDNAAFSRTYTLNEHGSSDRQLVAVGLYGKQLRLGHGSYGGWTTFGPARQVTRCQENVLYELDGAPALEVYKRYLGEYAADLPGSGLLFPFSMLGEHQQDAGVIRTILGVDEASGSLTLAGEVQTGCYLKLMHASTDNLVHGAEQAASAASLAQPVDGDSLALLVSCVGRKLVMGDRVDEEIEAVADELGSHTVLAGFYSNGEISPFAPGQPCRLHNQTMTITTLAEMAGPHD</sequence>
<dbReference type="Pfam" id="PF08495">
    <property type="entry name" value="FIST"/>
    <property type="match status" value="1"/>
</dbReference>